<name>A0ABZ2LWW6_9BACT</name>
<comment type="similarity">
    <text evidence="1 4">Belongs to the aldehyde dehydrogenase family.</text>
</comment>
<dbReference type="InterPro" id="IPR016161">
    <property type="entry name" value="Ald_DH/histidinol_DH"/>
</dbReference>
<protein>
    <submittedName>
        <fullName evidence="6">Aldehyde dehydrogenase family protein</fullName>
    </submittedName>
</protein>
<feature type="domain" description="Aldehyde dehydrogenase" evidence="5">
    <location>
        <begin position="21"/>
        <end position="471"/>
    </location>
</feature>
<evidence type="ECO:0000256" key="2">
    <source>
        <dbReference type="ARBA" id="ARBA00023002"/>
    </source>
</evidence>
<dbReference type="PANTHER" id="PTHR42991:SF1">
    <property type="entry name" value="ALDEHYDE DEHYDROGENASE"/>
    <property type="match status" value="1"/>
</dbReference>
<reference evidence="6 7" key="1">
    <citation type="submission" date="2021-12" db="EMBL/GenBank/DDBJ databases">
        <title>Discovery of the Pendulisporaceae a myxobacterial family with distinct sporulation behavior and unique specialized metabolism.</title>
        <authorList>
            <person name="Garcia R."/>
            <person name="Popoff A."/>
            <person name="Bader C.D."/>
            <person name="Loehr J."/>
            <person name="Walesch S."/>
            <person name="Walt C."/>
            <person name="Boldt J."/>
            <person name="Bunk B."/>
            <person name="Haeckl F.J.F.P.J."/>
            <person name="Gunesch A.P."/>
            <person name="Birkelbach J."/>
            <person name="Nuebel U."/>
            <person name="Pietschmann T."/>
            <person name="Bach T."/>
            <person name="Mueller R."/>
        </authorList>
    </citation>
    <scope>NUCLEOTIDE SEQUENCE [LARGE SCALE GENOMIC DNA]</scope>
    <source>
        <strain evidence="6 7">MSr11954</strain>
    </source>
</reference>
<organism evidence="6 7">
    <name type="scientific">Pendulispora albinea</name>
    <dbReference type="NCBI Taxonomy" id="2741071"/>
    <lineage>
        <taxon>Bacteria</taxon>
        <taxon>Pseudomonadati</taxon>
        <taxon>Myxococcota</taxon>
        <taxon>Myxococcia</taxon>
        <taxon>Myxococcales</taxon>
        <taxon>Sorangiineae</taxon>
        <taxon>Pendulisporaceae</taxon>
        <taxon>Pendulispora</taxon>
    </lineage>
</organism>
<gene>
    <name evidence="6" type="ORF">LZC94_37995</name>
</gene>
<dbReference type="InterPro" id="IPR029510">
    <property type="entry name" value="Ald_DH_CS_GLU"/>
</dbReference>
<evidence type="ECO:0000259" key="5">
    <source>
        <dbReference type="Pfam" id="PF00171"/>
    </source>
</evidence>
<proteinExistence type="inferred from homology"/>
<dbReference type="InterPro" id="IPR015590">
    <property type="entry name" value="Aldehyde_DH_dom"/>
</dbReference>
<dbReference type="Gene3D" id="3.40.309.10">
    <property type="entry name" value="Aldehyde Dehydrogenase, Chain A, domain 2"/>
    <property type="match status" value="1"/>
</dbReference>
<dbReference type="Gene3D" id="3.40.605.10">
    <property type="entry name" value="Aldehyde Dehydrogenase, Chain A, domain 1"/>
    <property type="match status" value="1"/>
</dbReference>
<evidence type="ECO:0000256" key="1">
    <source>
        <dbReference type="ARBA" id="ARBA00009986"/>
    </source>
</evidence>
<dbReference type="PANTHER" id="PTHR42991">
    <property type="entry name" value="ALDEHYDE DEHYDROGENASE"/>
    <property type="match status" value="1"/>
</dbReference>
<dbReference type="PROSITE" id="PS00687">
    <property type="entry name" value="ALDEHYDE_DEHYDR_GLU"/>
    <property type="match status" value="1"/>
</dbReference>
<dbReference type="RefSeq" id="WP_394823229.1">
    <property type="nucleotide sequence ID" value="NZ_CP089984.1"/>
</dbReference>
<dbReference type="InterPro" id="IPR016162">
    <property type="entry name" value="Ald_DH_N"/>
</dbReference>
<dbReference type="SUPFAM" id="SSF53720">
    <property type="entry name" value="ALDH-like"/>
    <property type="match status" value="1"/>
</dbReference>
<dbReference type="InterPro" id="IPR051020">
    <property type="entry name" value="ALDH-related_metabolic_enz"/>
</dbReference>
<dbReference type="Proteomes" id="UP001370348">
    <property type="component" value="Chromosome"/>
</dbReference>
<feature type="active site" evidence="3">
    <location>
        <position position="249"/>
    </location>
</feature>
<dbReference type="Pfam" id="PF00171">
    <property type="entry name" value="Aldedh"/>
    <property type="match status" value="1"/>
</dbReference>
<keyword evidence="2 4" id="KW-0560">Oxidoreductase</keyword>
<dbReference type="InterPro" id="IPR016163">
    <property type="entry name" value="Ald_DH_C"/>
</dbReference>
<evidence type="ECO:0000256" key="3">
    <source>
        <dbReference type="PROSITE-ProRule" id="PRU10007"/>
    </source>
</evidence>
<keyword evidence="7" id="KW-1185">Reference proteome</keyword>
<evidence type="ECO:0000313" key="7">
    <source>
        <dbReference type="Proteomes" id="UP001370348"/>
    </source>
</evidence>
<dbReference type="EMBL" id="CP089984">
    <property type="protein sequence ID" value="WXB13616.1"/>
    <property type="molecule type" value="Genomic_DNA"/>
</dbReference>
<evidence type="ECO:0000256" key="4">
    <source>
        <dbReference type="RuleBase" id="RU003345"/>
    </source>
</evidence>
<sequence length="478" mass="51450">MLPIDPGLYVASRHIVSGPLLPVFEPWTGKKLADVVCADAATAEEAIVAAVRASEQLARLTSYERKRICRSIADALEQNIDHLAELIAREAGKPLALARVEVLRAVSTFEIASEEATRIGGEVIPLDITASSGGYRGEYTRVPAGPVLGISPFNFPLNLVAHKVAPALACGAAIVLKPAPQAPLTSLFLAELVRKSGAPESALQVVPCDNVVAERLVRDDRFATLSFTGSANVGFHLKSIAGKKRVLLELGGNATTLVHEDAQLDFAAERVTFGAFGYAGQVCIKVQRLYVHAPIAERFIADLVARARAIVPTDPLDPKALVGPMIDENNARRVGAWLDEAAGAGAQVLAGGRPEGPRVPPTIVRIEGSGRGLKIVDEEVFGPVLTVHRYERWEDALAMADDSRYGLQAGIFTDSHTRIRQAFERLHVGGLIVNDVPTFRVDSMPYGGVRDSGLGREGVRFAIEEMTERKLIVYREAR</sequence>
<evidence type="ECO:0000313" key="6">
    <source>
        <dbReference type="EMBL" id="WXB13616.1"/>
    </source>
</evidence>
<accession>A0ABZ2LWW6</accession>